<evidence type="ECO:0000256" key="1">
    <source>
        <dbReference type="ARBA" id="ARBA00022857"/>
    </source>
</evidence>
<dbReference type="SUPFAM" id="SSF51735">
    <property type="entry name" value="NAD(P)-binding Rossmann-fold domains"/>
    <property type="match status" value="1"/>
</dbReference>
<gene>
    <name evidence="2" type="ORF">jhhlp_001608</name>
</gene>
<dbReference type="FunCoup" id="A0A2N3NIR4">
    <property type="interactions" value="85"/>
</dbReference>
<dbReference type="GO" id="GO:0016616">
    <property type="term" value="F:oxidoreductase activity, acting on the CH-OH group of donors, NAD or NADP as acceptor"/>
    <property type="evidence" value="ECO:0007669"/>
    <property type="project" value="TreeGrafter"/>
</dbReference>
<comment type="caution">
    <text evidence="2">The sequence shown here is derived from an EMBL/GenBank/DDBJ whole genome shotgun (WGS) entry which is preliminary data.</text>
</comment>
<dbReference type="InterPro" id="IPR036291">
    <property type="entry name" value="NAD(P)-bd_dom_sf"/>
</dbReference>
<keyword evidence="1" id="KW-0521">NADP</keyword>
<dbReference type="PANTHER" id="PTHR45458:SF1">
    <property type="entry name" value="SHORT CHAIN DEHYDROGENASE"/>
    <property type="match status" value="1"/>
</dbReference>
<dbReference type="InParanoid" id="A0A2N3NIR4"/>
<organism evidence="2 3">
    <name type="scientific">Lomentospora prolificans</name>
    <dbReference type="NCBI Taxonomy" id="41688"/>
    <lineage>
        <taxon>Eukaryota</taxon>
        <taxon>Fungi</taxon>
        <taxon>Dikarya</taxon>
        <taxon>Ascomycota</taxon>
        <taxon>Pezizomycotina</taxon>
        <taxon>Sordariomycetes</taxon>
        <taxon>Hypocreomycetidae</taxon>
        <taxon>Microascales</taxon>
        <taxon>Microascaceae</taxon>
        <taxon>Lomentospora</taxon>
    </lineage>
</organism>
<dbReference type="InterPro" id="IPR002347">
    <property type="entry name" value="SDR_fam"/>
</dbReference>
<dbReference type="OrthoDB" id="5296at2759"/>
<accession>A0A2N3NIR4</accession>
<dbReference type="InterPro" id="IPR020904">
    <property type="entry name" value="Sc_DH/Rdtase_CS"/>
</dbReference>
<dbReference type="InterPro" id="IPR052184">
    <property type="entry name" value="SDR_enzymes"/>
</dbReference>
<dbReference type="AlphaFoldDB" id="A0A2N3NIR4"/>
<protein>
    <submittedName>
        <fullName evidence="2">Uncharacterized protein</fullName>
    </submittedName>
</protein>
<sequence length="247" mass="25950">MPAYCITGTNRGLGLELVRQLAASADNTIIAGTRSLEADLTDLKAITGPATIHILGCDTSDVESIKRFASEAKSIIDAAGLKIDFLLNNAGINQKSYQSSLDFDPDCLLDQIRVNVIGPAKVVEFLNAAAVLSSNVRVVNFTSGLASMVESLGAPGNTSRQCCTYSISKAGLNMLAVHQSGDLRKKGGLSGAVVIVIDPGWVKTKLGGPNAPLEPHESVSGILKVIGGLTEDDNGSFYLYDGTQKPW</sequence>
<evidence type="ECO:0000313" key="3">
    <source>
        <dbReference type="Proteomes" id="UP000233524"/>
    </source>
</evidence>
<dbReference type="VEuPathDB" id="FungiDB:jhhlp_001608"/>
<dbReference type="PROSITE" id="PS00061">
    <property type="entry name" value="ADH_SHORT"/>
    <property type="match status" value="1"/>
</dbReference>
<dbReference type="Gene3D" id="3.40.50.720">
    <property type="entry name" value="NAD(P)-binding Rossmann-like Domain"/>
    <property type="match status" value="1"/>
</dbReference>
<keyword evidence="3" id="KW-1185">Reference proteome</keyword>
<evidence type="ECO:0000313" key="2">
    <source>
        <dbReference type="EMBL" id="PKS12308.1"/>
    </source>
</evidence>
<reference evidence="2 3" key="1">
    <citation type="journal article" date="2017" name="G3 (Bethesda)">
        <title>First Draft Genome Sequence of the Pathogenic Fungus Lomentospora prolificans (Formerly Scedosporium prolificans).</title>
        <authorList>
            <person name="Luo R."/>
            <person name="Zimin A."/>
            <person name="Workman R."/>
            <person name="Fan Y."/>
            <person name="Pertea G."/>
            <person name="Grossman N."/>
            <person name="Wear M.P."/>
            <person name="Jia B."/>
            <person name="Miller H."/>
            <person name="Casadevall A."/>
            <person name="Timp W."/>
            <person name="Zhang S.X."/>
            <person name="Salzberg S.L."/>
        </authorList>
    </citation>
    <scope>NUCLEOTIDE SEQUENCE [LARGE SCALE GENOMIC DNA]</scope>
    <source>
        <strain evidence="2 3">JHH-5317</strain>
    </source>
</reference>
<dbReference type="Pfam" id="PF00106">
    <property type="entry name" value="adh_short"/>
    <property type="match status" value="1"/>
</dbReference>
<proteinExistence type="predicted"/>
<dbReference type="PANTHER" id="PTHR45458">
    <property type="entry name" value="SHORT-CHAIN DEHYDROGENASE/REDUCTASE SDR"/>
    <property type="match status" value="1"/>
</dbReference>
<dbReference type="EMBL" id="NLAX01000004">
    <property type="protein sequence ID" value="PKS12308.1"/>
    <property type="molecule type" value="Genomic_DNA"/>
</dbReference>
<dbReference type="STRING" id="41688.A0A2N3NIR4"/>
<dbReference type="Proteomes" id="UP000233524">
    <property type="component" value="Unassembled WGS sequence"/>
</dbReference>
<name>A0A2N3NIR4_9PEZI</name>
<dbReference type="PRINTS" id="PR00081">
    <property type="entry name" value="GDHRDH"/>
</dbReference>